<dbReference type="SUPFAM" id="SSF47336">
    <property type="entry name" value="ACP-like"/>
    <property type="match status" value="2"/>
</dbReference>
<dbReference type="InterPro" id="IPR025110">
    <property type="entry name" value="AMP-bd_C"/>
</dbReference>
<feature type="domain" description="Carrier" evidence="1">
    <location>
        <begin position="126"/>
        <end position="204"/>
    </location>
</feature>
<dbReference type="Gene3D" id="1.10.1200.10">
    <property type="entry name" value="ACP-like"/>
    <property type="match status" value="2"/>
</dbReference>
<dbReference type="GO" id="GO:0003824">
    <property type="term" value="F:catalytic activity"/>
    <property type="evidence" value="ECO:0007669"/>
    <property type="project" value="InterPro"/>
</dbReference>
<dbReference type="SUPFAM" id="SSF56801">
    <property type="entry name" value="Acetyl-CoA synthetase-like"/>
    <property type="match status" value="3"/>
</dbReference>
<feature type="non-terminal residue" evidence="2">
    <location>
        <position position="1624"/>
    </location>
</feature>
<dbReference type="PANTHER" id="PTHR45527">
    <property type="entry name" value="NONRIBOSOMAL PEPTIDE SYNTHETASE"/>
    <property type="match status" value="1"/>
</dbReference>
<dbReference type="GO" id="GO:0043041">
    <property type="term" value="P:amino acid activation for nonribosomal peptide biosynthetic process"/>
    <property type="evidence" value="ECO:0007669"/>
    <property type="project" value="TreeGrafter"/>
</dbReference>
<dbReference type="Gene3D" id="3.30.559.30">
    <property type="entry name" value="Nonribosomal peptide synthetase, condensation domain"/>
    <property type="match status" value="2"/>
</dbReference>
<proteinExistence type="predicted"/>
<name>A0A814NR78_9BILA</name>
<dbReference type="InterPro" id="IPR036736">
    <property type="entry name" value="ACP-like_sf"/>
</dbReference>
<dbReference type="GO" id="GO:0031177">
    <property type="term" value="F:phosphopantetheine binding"/>
    <property type="evidence" value="ECO:0007669"/>
    <property type="project" value="TreeGrafter"/>
</dbReference>
<dbReference type="Proteomes" id="UP000663845">
    <property type="component" value="Unassembled WGS sequence"/>
</dbReference>
<sequence length="1624" mass="187805">RTGDLVRIDNNGLLHFQGRKDYQIKLRGQRIELGEIERCLLETTISTCVVMKWNDDYLVAYVQSSHMNEEELRQHCQSHLPPHMIPSLFVILEKLPLNANGKVDRKLLPSPHFSSVHIANSIEILLPTNDIEVSIHHIWCEIFKLNQISTDTNLFTIGGHSLLMMQLFHRYKIEFLLETNALSISSLFQHPTIIRHAQLIQQSINTIHTLDNSAWSSLHLIQAKASFAQERIFLDEQIRFSSTNNNSNNMYVIPLLYRISSMNDQISITRLHHAFQSVVTKHNILRTALYLDTNGRILQHCLDANIILDDHMKSYGLTIVNLHNDDRCHMTEMIQEILNQSDLFDLSKGHVIRFHILRHCHQSQDSISSCAVIKWNDDHLVAYVQSSDIDENQLRQHCQSHLPPHMIPSLFVILDKLPLNANGKIDRKLLPPPNFSTMHLTNHDKLLLPMNKTETIIHHIWCDIFKQNQISTDTNIFTLGGHSLIIMQLFHRYKIQFHLETNALSITDLFQHSTIIDHAQLIYQTMNTTQNINNYHWSSLHLIQAKASFAQERIYLDEQIRFSSNKTKMNNIYVIPLLYCISSMSDHVSITRLHHAFQSVNTKHNILRTALYLDTNGTIIQHCLDANIILDGDMKSYGLTIVNIHNDNRSHMNETIGEILNQADLFDLSKGRAIRCHILRHSQSSPDNGSYENDDLLTGNDYILISVHHAMFDGASTSIFLRDLSLAYQSNDLFSVDDNSLQYIDYSIHEHIMDMTLPQEFWLLQLKGYNLTRHLSLPVDRQRSSTDQQRSGLASSAQIAFDDEICTSFLNYASSHHLTPFQLGLSIFYVFLFKLTHSETDLCISSINANRYRSELVNMIGMFVSTLPYRLEIDSSWSFDELVRHVREKCLSILEHSHYPLRHILGDNRSSQSNVSFLETMFDFINISEDVSELRLNGVNLEQVPLNELYAMTKFDFSLNFIYNSSSDDNQLSCSFICSRDLFGEITVAMISRRFQYVLEQLFSSESSTNCMDLYCISISKVNLILPEEAEERQAIMFHRLENISNEAPASFAQCRIWSQNQRDADTDQSSLMTHNMPFFYHLQAGGILSVQQLRDALGLIVTKHESLHTSLMHDSNKNLLMQRVLTQQDINNDMLIITESTYETDEQLNAIIESEKCNPQLFDLTPGFVFRCHIIYYKQISSNNTLSDKDIIIFNFHHAFFDYPSMNIFLHDLDLAYKTGQLRTDNYTSLRYTDYAAIERQTSMTGASIYWLDTLYDCKLDQSLSLPYDRYRLMNEHRTNQAISISFDFGQDLSHRFLMYASSNNIKHEHLAITTYFVFLFKLTNGEKDLCIAMNTNNRYRDELKSIIGLFDNVIPLRCQLDPHWSFHQLLEYVQEFIAKSMKYSYFPLQRILNQHPNVSKPAFLDISFQFLSSKTRSDNKVIMIGDSQLYSIPSTMNINDNEITNKYDFSLIIQHDLNINQLSCTINASLDLFNVETINNISQRFYSILEQLFTSVNDQIEKSIYEISLTLPNEKLLMQSMNNTQVSFSSPVNCIHHEFVYQVMKHPQKLAVELDEQSLTYCELLHYVQVLSLTLLNEFHVIPGEVVCQCVERSLSMVIGILSIEMAGGVYCPLSHRSLHHY</sequence>
<dbReference type="Gene3D" id="3.30.559.10">
    <property type="entry name" value="Chloramphenicol acetyltransferase-like domain"/>
    <property type="match status" value="2"/>
</dbReference>
<evidence type="ECO:0000313" key="3">
    <source>
        <dbReference type="Proteomes" id="UP000663845"/>
    </source>
</evidence>
<accession>A0A814NR78</accession>
<dbReference type="PROSITE" id="PS50075">
    <property type="entry name" value="CARRIER"/>
    <property type="match status" value="2"/>
</dbReference>
<dbReference type="InterPro" id="IPR045851">
    <property type="entry name" value="AMP-bd_C_sf"/>
</dbReference>
<dbReference type="Gene3D" id="3.40.50.980">
    <property type="match status" value="2"/>
</dbReference>
<dbReference type="InterPro" id="IPR023213">
    <property type="entry name" value="CAT-like_dom_sf"/>
</dbReference>
<dbReference type="InterPro" id="IPR009081">
    <property type="entry name" value="PP-bd_ACP"/>
</dbReference>
<dbReference type="GO" id="GO:0044550">
    <property type="term" value="P:secondary metabolite biosynthetic process"/>
    <property type="evidence" value="ECO:0007669"/>
    <property type="project" value="TreeGrafter"/>
</dbReference>
<dbReference type="SUPFAM" id="SSF52777">
    <property type="entry name" value="CoA-dependent acyltransferases"/>
    <property type="match status" value="5"/>
</dbReference>
<dbReference type="InterPro" id="IPR001242">
    <property type="entry name" value="Condensation_dom"/>
</dbReference>
<dbReference type="PANTHER" id="PTHR45527:SF1">
    <property type="entry name" value="FATTY ACID SYNTHASE"/>
    <property type="match status" value="1"/>
</dbReference>
<dbReference type="GO" id="GO:0005737">
    <property type="term" value="C:cytoplasm"/>
    <property type="evidence" value="ECO:0007669"/>
    <property type="project" value="TreeGrafter"/>
</dbReference>
<feature type="domain" description="Carrier" evidence="1">
    <location>
        <begin position="448"/>
        <end position="526"/>
    </location>
</feature>
<organism evidence="2 3">
    <name type="scientific">Adineta steineri</name>
    <dbReference type="NCBI Taxonomy" id="433720"/>
    <lineage>
        <taxon>Eukaryota</taxon>
        <taxon>Metazoa</taxon>
        <taxon>Spiralia</taxon>
        <taxon>Gnathifera</taxon>
        <taxon>Rotifera</taxon>
        <taxon>Eurotatoria</taxon>
        <taxon>Bdelloidea</taxon>
        <taxon>Adinetida</taxon>
        <taxon>Adinetidae</taxon>
        <taxon>Adineta</taxon>
    </lineage>
</organism>
<dbReference type="Gene3D" id="3.30.300.30">
    <property type="match status" value="2"/>
</dbReference>
<dbReference type="Pfam" id="PF00668">
    <property type="entry name" value="Condensation"/>
    <property type="match status" value="3"/>
</dbReference>
<evidence type="ECO:0000313" key="2">
    <source>
        <dbReference type="EMBL" id="CAF1096754.1"/>
    </source>
</evidence>
<comment type="caution">
    <text evidence="2">The sequence shown here is derived from an EMBL/GenBank/DDBJ whole genome shotgun (WGS) entry which is preliminary data.</text>
</comment>
<gene>
    <name evidence="2" type="ORF">JYZ213_LOCUS21154</name>
</gene>
<dbReference type="Pfam" id="PF13193">
    <property type="entry name" value="AMP-binding_C"/>
    <property type="match status" value="2"/>
</dbReference>
<dbReference type="Pfam" id="PF00550">
    <property type="entry name" value="PP-binding"/>
    <property type="match status" value="2"/>
</dbReference>
<protein>
    <recommendedName>
        <fullName evidence="1">Carrier domain-containing protein</fullName>
    </recommendedName>
</protein>
<reference evidence="2" key="1">
    <citation type="submission" date="2021-02" db="EMBL/GenBank/DDBJ databases">
        <authorList>
            <person name="Nowell W R."/>
        </authorList>
    </citation>
    <scope>NUCLEOTIDE SEQUENCE</scope>
</reference>
<evidence type="ECO:0000259" key="1">
    <source>
        <dbReference type="PROSITE" id="PS50075"/>
    </source>
</evidence>
<dbReference type="EMBL" id="CAJNOG010000228">
    <property type="protein sequence ID" value="CAF1096754.1"/>
    <property type="molecule type" value="Genomic_DNA"/>
</dbReference>